<dbReference type="Gene3D" id="1.25.40.10">
    <property type="entry name" value="Tetratricopeptide repeat domain"/>
    <property type="match status" value="1"/>
</dbReference>
<dbReference type="Pfam" id="PF14559">
    <property type="entry name" value="TPR_19"/>
    <property type="match status" value="1"/>
</dbReference>
<dbReference type="EMBL" id="SSWX01000021">
    <property type="protein sequence ID" value="THJ31637.1"/>
    <property type="molecule type" value="Genomic_DNA"/>
</dbReference>
<evidence type="ECO:0000256" key="2">
    <source>
        <dbReference type="SAM" id="SignalP"/>
    </source>
</evidence>
<dbReference type="Proteomes" id="UP000306236">
    <property type="component" value="Unassembled WGS sequence"/>
</dbReference>
<feature type="repeat" description="TPR" evidence="1">
    <location>
        <begin position="107"/>
        <end position="140"/>
    </location>
</feature>
<protein>
    <submittedName>
        <fullName evidence="3">Tetratricopeptide repeat protein</fullName>
    </submittedName>
</protein>
<feature type="chain" id="PRO_5020997831" evidence="2">
    <location>
        <begin position="39"/>
        <end position="196"/>
    </location>
</feature>
<feature type="signal peptide" evidence="2">
    <location>
        <begin position="1"/>
        <end position="38"/>
    </location>
</feature>
<accession>A0A4S5BGZ3</accession>
<evidence type="ECO:0000256" key="1">
    <source>
        <dbReference type="PROSITE-ProRule" id="PRU00339"/>
    </source>
</evidence>
<name>A0A4S5BGZ3_9BURK</name>
<dbReference type="OrthoDB" id="5294075at2"/>
<proteinExistence type="predicted"/>
<gene>
    <name evidence="3" type="ORF">E8K88_14235</name>
</gene>
<reference evidence="3 4" key="1">
    <citation type="submission" date="2019-04" db="EMBL/GenBank/DDBJ databases">
        <title>Lampropedia sp YIM MLB12 draf genome.</title>
        <authorList>
            <person name="Wang Y.-X."/>
        </authorList>
    </citation>
    <scope>NUCLEOTIDE SEQUENCE [LARGE SCALE GENOMIC DNA]</scope>
    <source>
        <strain evidence="3 4">YIM MLB12</strain>
    </source>
</reference>
<keyword evidence="4" id="KW-1185">Reference proteome</keyword>
<dbReference type="InterPro" id="IPR011990">
    <property type="entry name" value="TPR-like_helical_dom_sf"/>
</dbReference>
<comment type="caution">
    <text evidence="3">The sequence shown here is derived from an EMBL/GenBank/DDBJ whole genome shotgun (WGS) entry which is preliminary data.</text>
</comment>
<dbReference type="RefSeq" id="WP_136407345.1">
    <property type="nucleotide sequence ID" value="NZ_JARXRQ010000015.1"/>
</dbReference>
<evidence type="ECO:0000313" key="3">
    <source>
        <dbReference type="EMBL" id="THJ31637.1"/>
    </source>
</evidence>
<dbReference type="AlphaFoldDB" id="A0A4S5BGZ3"/>
<dbReference type="SUPFAM" id="SSF48452">
    <property type="entry name" value="TPR-like"/>
    <property type="match status" value="1"/>
</dbReference>
<keyword evidence="2" id="KW-0732">Signal</keyword>
<organism evidence="3 4">
    <name type="scientific">Lampropedia aestuarii</name>
    <dbReference type="NCBI Taxonomy" id="2562762"/>
    <lineage>
        <taxon>Bacteria</taxon>
        <taxon>Pseudomonadati</taxon>
        <taxon>Pseudomonadota</taxon>
        <taxon>Betaproteobacteria</taxon>
        <taxon>Burkholderiales</taxon>
        <taxon>Comamonadaceae</taxon>
        <taxon>Lampropedia</taxon>
    </lineage>
</organism>
<sequence>MYTLRSLFSFGHSPLSHYIGAASTALCIALAALGNASAQTNSHTQIQALLQSGQAQQALVQAEQALEKTPRDPQLQFLKANAEQALGQTEAADASLTALTQNFPELPEPWNNLAQLRAAQGRLAEAQQLLEKALISNPQFAKAHANLAQVLLAQTIGHLEQAQQIAPNAQQAAQIQALRAASSAQASPAGEATIVN</sequence>
<dbReference type="PROSITE" id="PS50005">
    <property type="entry name" value="TPR"/>
    <property type="match status" value="1"/>
</dbReference>
<keyword evidence="1" id="KW-0802">TPR repeat</keyword>
<evidence type="ECO:0000313" key="4">
    <source>
        <dbReference type="Proteomes" id="UP000306236"/>
    </source>
</evidence>
<dbReference type="InterPro" id="IPR019734">
    <property type="entry name" value="TPR_rpt"/>
</dbReference>